<accession>A0A8R7PYY8</accession>
<dbReference type="Proteomes" id="UP000015106">
    <property type="component" value="Chromosome 3"/>
</dbReference>
<evidence type="ECO:0000256" key="2">
    <source>
        <dbReference type="ARBA" id="ARBA00022771"/>
    </source>
</evidence>
<dbReference type="PANTHER" id="PTHR47094:SF6">
    <property type="entry name" value="RING-TYPE DOMAIN-CONTAINING PROTEIN"/>
    <property type="match status" value="1"/>
</dbReference>
<dbReference type="GO" id="GO:0140082">
    <property type="term" value="F:SUMO-ubiquitin ligase activity"/>
    <property type="evidence" value="ECO:0007669"/>
    <property type="project" value="TreeGrafter"/>
</dbReference>
<protein>
    <submittedName>
        <fullName evidence="4">Uncharacterized protein</fullName>
    </submittedName>
</protein>
<dbReference type="Gene3D" id="3.30.40.10">
    <property type="entry name" value="Zinc/RING finger domain, C3HC4 (zinc finger)"/>
    <property type="match status" value="1"/>
</dbReference>
<evidence type="ECO:0000313" key="5">
    <source>
        <dbReference type="Proteomes" id="UP000015106"/>
    </source>
</evidence>
<dbReference type="GO" id="GO:0033768">
    <property type="term" value="C:SUMO-targeted ubiquitin ligase complex"/>
    <property type="evidence" value="ECO:0007669"/>
    <property type="project" value="TreeGrafter"/>
</dbReference>
<dbReference type="Gramene" id="TuG1812G0300004605.01.T01">
    <property type="protein sequence ID" value="TuG1812G0300004605.01.T01"/>
    <property type="gene ID" value="TuG1812G0300004605.01"/>
</dbReference>
<evidence type="ECO:0000256" key="1">
    <source>
        <dbReference type="ARBA" id="ARBA00022723"/>
    </source>
</evidence>
<dbReference type="SUPFAM" id="SSF57850">
    <property type="entry name" value="RING/U-box"/>
    <property type="match status" value="1"/>
</dbReference>
<dbReference type="GO" id="GO:0032183">
    <property type="term" value="F:SUMO binding"/>
    <property type="evidence" value="ECO:0007669"/>
    <property type="project" value="TreeGrafter"/>
</dbReference>
<dbReference type="PANTHER" id="PTHR47094">
    <property type="entry name" value="ELFLESS, ISOFORM B"/>
    <property type="match status" value="1"/>
</dbReference>
<keyword evidence="3" id="KW-0862">Zinc</keyword>
<reference evidence="5" key="1">
    <citation type="journal article" date="2013" name="Nature">
        <title>Draft genome of the wheat A-genome progenitor Triticum urartu.</title>
        <authorList>
            <person name="Ling H.Q."/>
            <person name="Zhao S."/>
            <person name="Liu D."/>
            <person name="Wang J."/>
            <person name="Sun H."/>
            <person name="Zhang C."/>
            <person name="Fan H."/>
            <person name="Li D."/>
            <person name="Dong L."/>
            <person name="Tao Y."/>
            <person name="Gao C."/>
            <person name="Wu H."/>
            <person name="Li Y."/>
            <person name="Cui Y."/>
            <person name="Guo X."/>
            <person name="Zheng S."/>
            <person name="Wang B."/>
            <person name="Yu K."/>
            <person name="Liang Q."/>
            <person name="Yang W."/>
            <person name="Lou X."/>
            <person name="Chen J."/>
            <person name="Feng M."/>
            <person name="Jian J."/>
            <person name="Zhang X."/>
            <person name="Luo G."/>
            <person name="Jiang Y."/>
            <person name="Liu J."/>
            <person name="Wang Z."/>
            <person name="Sha Y."/>
            <person name="Zhang B."/>
            <person name="Wu H."/>
            <person name="Tang D."/>
            <person name="Shen Q."/>
            <person name="Xue P."/>
            <person name="Zou S."/>
            <person name="Wang X."/>
            <person name="Liu X."/>
            <person name="Wang F."/>
            <person name="Yang Y."/>
            <person name="An X."/>
            <person name="Dong Z."/>
            <person name="Zhang K."/>
            <person name="Zhang X."/>
            <person name="Luo M.C."/>
            <person name="Dvorak J."/>
            <person name="Tong Y."/>
            <person name="Wang J."/>
            <person name="Yang H."/>
            <person name="Li Z."/>
            <person name="Wang D."/>
            <person name="Zhang A."/>
            <person name="Wang J."/>
        </authorList>
    </citation>
    <scope>NUCLEOTIDE SEQUENCE</scope>
    <source>
        <strain evidence="5">cv. G1812</strain>
    </source>
</reference>
<evidence type="ECO:0000313" key="4">
    <source>
        <dbReference type="EnsemblPlants" id="TuG1812G0300004605.01.T01"/>
    </source>
</evidence>
<proteinExistence type="predicted"/>
<keyword evidence="5" id="KW-1185">Reference proteome</keyword>
<dbReference type="InterPro" id="IPR049627">
    <property type="entry name" value="SLX8"/>
</dbReference>
<dbReference type="GO" id="GO:0008270">
    <property type="term" value="F:zinc ion binding"/>
    <property type="evidence" value="ECO:0007669"/>
    <property type="project" value="UniProtKB-KW"/>
</dbReference>
<dbReference type="InterPro" id="IPR017907">
    <property type="entry name" value="Znf_RING_CS"/>
</dbReference>
<keyword evidence="1" id="KW-0479">Metal-binding</keyword>
<reference evidence="4" key="2">
    <citation type="submission" date="2018-03" db="EMBL/GenBank/DDBJ databases">
        <title>The Triticum urartu genome reveals the dynamic nature of wheat genome evolution.</title>
        <authorList>
            <person name="Ling H."/>
            <person name="Ma B."/>
            <person name="Shi X."/>
            <person name="Liu H."/>
            <person name="Dong L."/>
            <person name="Sun H."/>
            <person name="Cao Y."/>
            <person name="Gao Q."/>
            <person name="Zheng S."/>
            <person name="Li Y."/>
            <person name="Yu Y."/>
            <person name="Du H."/>
            <person name="Qi M."/>
            <person name="Li Y."/>
            <person name="Yu H."/>
            <person name="Cui Y."/>
            <person name="Wang N."/>
            <person name="Chen C."/>
            <person name="Wu H."/>
            <person name="Zhao Y."/>
            <person name="Zhang J."/>
            <person name="Li Y."/>
            <person name="Zhou W."/>
            <person name="Zhang B."/>
            <person name="Hu W."/>
            <person name="Eijk M."/>
            <person name="Tang J."/>
            <person name="Witsenboer H."/>
            <person name="Zhao S."/>
            <person name="Li Z."/>
            <person name="Zhang A."/>
            <person name="Wang D."/>
            <person name="Liang C."/>
        </authorList>
    </citation>
    <scope>NUCLEOTIDE SEQUENCE [LARGE SCALE GENOMIC DNA]</scope>
    <source>
        <strain evidence="4">cv. G1812</strain>
    </source>
</reference>
<name>A0A8R7PYY8_TRIUA</name>
<evidence type="ECO:0000256" key="3">
    <source>
        <dbReference type="ARBA" id="ARBA00022833"/>
    </source>
</evidence>
<dbReference type="PROSITE" id="PS00518">
    <property type="entry name" value="ZF_RING_1"/>
    <property type="match status" value="1"/>
</dbReference>
<dbReference type="AlphaFoldDB" id="A0A8R7PYY8"/>
<keyword evidence="2" id="KW-0863">Zinc-finger</keyword>
<dbReference type="EnsemblPlants" id="TuG1812G0300004605.01.T01">
    <property type="protein sequence ID" value="TuG1812G0300004605.01.T01"/>
    <property type="gene ID" value="TuG1812G0300004605.01"/>
</dbReference>
<dbReference type="GO" id="GO:0061630">
    <property type="term" value="F:ubiquitin protein ligase activity"/>
    <property type="evidence" value="ECO:0007669"/>
    <property type="project" value="InterPro"/>
</dbReference>
<sequence>MNLTSSIMQGASKNSRMSYVTGNVGPLSSSVDMVLQNANMEGASDGHVNTMLSPGINPTSHDLFGASDNNLARPAPMNDLPREPKFTYPVCINELIGASSTICGHIFCKKCI</sequence>
<dbReference type="InterPro" id="IPR013083">
    <property type="entry name" value="Znf_RING/FYVE/PHD"/>
</dbReference>
<reference evidence="4" key="3">
    <citation type="submission" date="2022-06" db="UniProtKB">
        <authorList>
            <consortium name="EnsemblPlants"/>
        </authorList>
    </citation>
    <scope>IDENTIFICATION</scope>
</reference>
<dbReference type="GO" id="GO:0006511">
    <property type="term" value="P:ubiquitin-dependent protein catabolic process"/>
    <property type="evidence" value="ECO:0007669"/>
    <property type="project" value="TreeGrafter"/>
</dbReference>
<organism evidence="4 5">
    <name type="scientific">Triticum urartu</name>
    <name type="common">Red wild einkorn</name>
    <name type="synonym">Crithodium urartu</name>
    <dbReference type="NCBI Taxonomy" id="4572"/>
    <lineage>
        <taxon>Eukaryota</taxon>
        <taxon>Viridiplantae</taxon>
        <taxon>Streptophyta</taxon>
        <taxon>Embryophyta</taxon>
        <taxon>Tracheophyta</taxon>
        <taxon>Spermatophyta</taxon>
        <taxon>Magnoliopsida</taxon>
        <taxon>Liliopsida</taxon>
        <taxon>Poales</taxon>
        <taxon>Poaceae</taxon>
        <taxon>BOP clade</taxon>
        <taxon>Pooideae</taxon>
        <taxon>Triticodae</taxon>
        <taxon>Triticeae</taxon>
        <taxon>Triticinae</taxon>
        <taxon>Triticum</taxon>
    </lineage>
</organism>